<sequence length="391" mass="43019">MTEETLVPLGRDHPEIRDAVRAICDKYPGAYWRELEASGDYPDDFVKDMTEAGFLSALIPEEYGGSGLPLRAGAVILEEIHASGCDAYACHAQMYMMHMLVRHGSQEQRDKYLPGIASGEIRFQAFGVTEPTTGSDTLKLKTKAVRDGDHYVVSGQKIWTSRARHSDLMTLLVRTTPIDQVEKKTDGLSVLLVDINESLGKGLTIKPIDTMVNHHTNEVFYDNLRVPAENLIGEEGKGFRYILSGMNAERILVASESLGDARYFVEKASAYAGERTVFGKPIGANQGVQFPIAQAYSEWKAADMVCRSAAALFEAGQPCGEEANIAKHLACESAWHAGEACMQTFGGFAAAREYDIERKWRSARLARIAPISTNLILSYIGQHVLGMAKSY</sequence>
<dbReference type="Pfam" id="PF02771">
    <property type="entry name" value="Acyl-CoA_dh_N"/>
    <property type="match status" value="1"/>
</dbReference>
<feature type="domain" description="Acyl-CoA dehydrogenase/oxidase N-terminal" evidence="9">
    <location>
        <begin position="12"/>
        <end position="120"/>
    </location>
</feature>
<dbReference type="InterPro" id="IPR006091">
    <property type="entry name" value="Acyl-CoA_Oxase/DH_mid-dom"/>
</dbReference>
<accession>A0ABV7GTM2</accession>
<dbReference type="Pfam" id="PF02770">
    <property type="entry name" value="Acyl-CoA_dh_M"/>
    <property type="match status" value="1"/>
</dbReference>
<evidence type="ECO:0000259" key="7">
    <source>
        <dbReference type="Pfam" id="PF00441"/>
    </source>
</evidence>
<gene>
    <name evidence="10" type="ORF">ACFOGP_08980</name>
</gene>
<dbReference type="InterPro" id="IPR009100">
    <property type="entry name" value="AcylCoA_DH/oxidase_NM_dom_sf"/>
</dbReference>
<protein>
    <submittedName>
        <fullName evidence="10">Acyl-CoA dehydrogenase family protein</fullName>
        <ecNumber evidence="10">1.-.-.-</ecNumber>
    </submittedName>
</protein>
<dbReference type="Gene3D" id="1.20.140.10">
    <property type="entry name" value="Butyryl-CoA Dehydrogenase, subunit A, domain 3"/>
    <property type="match status" value="1"/>
</dbReference>
<evidence type="ECO:0000256" key="3">
    <source>
        <dbReference type="ARBA" id="ARBA00022630"/>
    </source>
</evidence>
<comment type="cofactor">
    <cofactor evidence="1 6">
        <name>FAD</name>
        <dbReference type="ChEBI" id="CHEBI:57692"/>
    </cofactor>
</comment>
<dbReference type="Gene3D" id="1.10.540.10">
    <property type="entry name" value="Acyl-CoA dehydrogenase/oxidase, N-terminal domain"/>
    <property type="match status" value="1"/>
</dbReference>
<evidence type="ECO:0000256" key="2">
    <source>
        <dbReference type="ARBA" id="ARBA00009347"/>
    </source>
</evidence>
<dbReference type="SUPFAM" id="SSF56645">
    <property type="entry name" value="Acyl-CoA dehydrogenase NM domain-like"/>
    <property type="match status" value="1"/>
</dbReference>
<comment type="similarity">
    <text evidence="2 6">Belongs to the acyl-CoA dehydrogenase family.</text>
</comment>
<dbReference type="EMBL" id="JBHRTB010000010">
    <property type="protein sequence ID" value="MFC3142841.1"/>
    <property type="molecule type" value="Genomic_DNA"/>
</dbReference>
<name>A0ABV7GTM2_9RHOB</name>
<keyword evidence="5 6" id="KW-0560">Oxidoreductase</keyword>
<evidence type="ECO:0000256" key="1">
    <source>
        <dbReference type="ARBA" id="ARBA00001974"/>
    </source>
</evidence>
<dbReference type="PIRSF" id="PIRSF016578">
    <property type="entry name" value="HsaA"/>
    <property type="match status" value="1"/>
</dbReference>
<dbReference type="EC" id="1.-.-.-" evidence="10"/>
<evidence type="ECO:0000259" key="8">
    <source>
        <dbReference type="Pfam" id="PF02770"/>
    </source>
</evidence>
<evidence type="ECO:0000256" key="4">
    <source>
        <dbReference type="ARBA" id="ARBA00022827"/>
    </source>
</evidence>
<keyword evidence="3 6" id="KW-0285">Flavoprotein</keyword>
<dbReference type="PANTHER" id="PTHR48083">
    <property type="entry name" value="MEDIUM-CHAIN SPECIFIC ACYL-COA DEHYDROGENASE, MITOCHONDRIAL-RELATED"/>
    <property type="match status" value="1"/>
</dbReference>
<dbReference type="Pfam" id="PF00441">
    <property type="entry name" value="Acyl-CoA_dh_1"/>
    <property type="match status" value="1"/>
</dbReference>
<reference evidence="11" key="1">
    <citation type="journal article" date="2019" name="Int. J. Syst. Evol. Microbiol.">
        <title>The Global Catalogue of Microorganisms (GCM) 10K type strain sequencing project: providing services to taxonomists for standard genome sequencing and annotation.</title>
        <authorList>
            <consortium name="The Broad Institute Genomics Platform"/>
            <consortium name="The Broad Institute Genome Sequencing Center for Infectious Disease"/>
            <person name="Wu L."/>
            <person name="Ma J."/>
        </authorList>
    </citation>
    <scope>NUCLEOTIDE SEQUENCE [LARGE SCALE GENOMIC DNA]</scope>
    <source>
        <strain evidence="11">KCTC 52366</strain>
    </source>
</reference>
<dbReference type="InterPro" id="IPR046373">
    <property type="entry name" value="Acyl-CoA_Oxase/DH_mid-dom_sf"/>
</dbReference>
<dbReference type="SUPFAM" id="SSF47203">
    <property type="entry name" value="Acyl-CoA dehydrogenase C-terminal domain-like"/>
    <property type="match status" value="1"/>
</dbReference>
<feature type="domain" description="Acyl-CoA oxidase/dehydrogenase middle" evidence="8">
    <location>
        <begin position="125"/>
        <end position="223"/>
    </location>
</feature>
<dbReference type="RefSeq" id="WP_275632824.1">
    <property type="nucleotide sequence ID" value="NZ_JARGYD010000004.1"/>
</dbReference>
<dbReference type="PANTHER" id="PTHR48083:SF1">
    <property type="entry name" value="DEHYDROGENASE, PUTATIVE (AFU_ORTHOLOGUE AFUA_7G06510)-RELATED"/>
    <property type="match status" value="1"/>
</dbReference>
<dbReference type="InterPro" id="IPR009075">
    <property type="entry name" value="AcylCo_DH/oxidase_C"/>
</dbReference>
<evidence type="ECO:0000259" key="9">
    <source>
        <dbReference type="Pfam" id="PF02771"/>
    </source>
</evidence>
<evidence type="ECO:0000256" key="6">
    <source>
        <dbReference type="RuleBase" id="RU362125"/>
    </source>
</evidence>
<dbReference type="InterPro" id="IPR036250">
    <property type="entry name" value="AcylCo_DH-like_C"/>
</dbReference>
<dbReference type="InterPro" id="IPR037069">
    <property type="entry name" value="AcylCoA_DH/ox_N_sf"/>
</dbReference>
<proteinExistence type="inferred from homology"/>
<evidence type="ECO:0000313" key="11">
    <source>
        <dbReference type="Proteomes" id="UP001595632"/>
    </source>
</evidence>
<evidence type="ECO:0000313" key="10">
    <source>
        <dbReference type="EMBL" id="MFC3142841.1"/>
    </source>
</evidence>
<keyword evidence="4 6" id="KW-0274">FAD</keyword>
<comment type="caution">
    <text evidence="10">The sequence shown here is derived from an EMBL/GenBank/DDBJ whole genome shotgun (WGS) entry which is preliminary data.</text>
</comment>
<dbReference type="Gene3D" id="2.40.110.10">
    <property type="entry name" value="Butyryl-CoA Dehydrogenase, subunit A, domain 2"/>
    <property type="match status" value="1"/>
</dbReference>
<dbReference type="InterPro" id="IPR050741">
    <property type="entry name" value="Acyl-CoA_dehydrogenase"/>
</dbReference>
<dbReference type="Proteomes" id="UP001595632">
    <property type="component" value="Unassembled WGS sequence"/>
</dbReference>
<evidence type="ECO:0000256" key="5">
    <source>
        <dbReference type="ARBA" id="ARBA00023002"/>
    </source>
</evidence>
<organism evidence="10 11">
    <name type="scientific">Psychromarinibacter halotolerans</name>
    <dbReference type="NCBI Taxonomy" id="1775175"/>
    <lineage>
        <taxon>Bacteria</taxon>
        <taxon>Pseudomonadati</taxon>
        <taxon>Pseudomonadota</taxon>
        <taxon>Alphaproteobacteria</taxon>
        <taxon>Rhodobacterales</taxon>
        <taxon>Paracoccaceae</taxon>
        <taxon>Psychromarinibacter</taxon>
    </lineage>
</organism>
<feature type="domain" description="Acyl-CoA dehydrogenase/oxidase C-terminal" evidence="7">
    <location>
        <begin position="236"/>
        <end position="369"/>
    </location>
</feature>
<keyword evidence="11" id="KW-1185">Reference proteome</keyword>
<dbReference type="GO" id="GO:0016491">
    <property type="term" value="F:oxidoreductase activity"/>
    <property type="evidence" value="ECO:0007669"/>
    <property type="project" value="UniProtKB-KW"/>
</dbReference>
<dbReference type="InterPro" id="IPR013786">
    <property type="entry name" value="AcylCoA_DH/ox_N"/>
</dbReference>